<evidence type="ECO:0000313" key="4">
    <source>
        <dbReference type="Proteomes" id="UP000619743"/>
    </source>
</evidence>
<reference evidence="4" key="1">
    <citation type="journal article" date="2019" name="Int. J. Syst. Evol. Microbiol.">
        <title>The Global Catalogue of Microorganisms (GCM) 10K type strain sequencing project: providing services to taxonomists for standard genome sequencing and annotation.</title>
        <authorList>
            <consortium name="The Broad Institute Genomics Platform"/>
            <consortium name="The Broad Institute Genome Sequencing Center for Infectious Disease"/>
            <person name="Wu L."/>
            <person name="Ma J."/>
        </authorList>
    </citation>
    <scope>NUCLEOTIDE SEQUENCE [LARGE SCALE GENOMIC DNA]</scope>
    <source>
        <strain evidence="4">CGMCC 1.10130</strain>
    </source>
</reference>
<dbReference type="GO" id="GO:0004175">
    <property type="term" value="F:endopeptidase activity"/>
    <property type="evidence" value="ECO:0007669"/>
    <property type="project" value="UniProtKB-ARBA"/>
</dbReference>
<feature type="transmembrane region" description="Helical" evidence="1">
    <location>
        <begin position="66"/>
        <end position="89"/>
    </location>
</feature>
<evidence type="ECO:0000313" key="3">
    <source>
        <dbReference type="EMBL" id="GGA71556.1"/>
    </source>
</evidence>
<feature type="transmembrane region" description="Helical" evidence="1">
    <location>
        <begin position="110"/>
        <end position="132"/>
    </location>
</feature>
<dbReference type="GO" id="GO:0080120">
    <property type="term" value="P:CAAX-box protein maturation"/>
    <property type="evidence" value="ECO:0007669"/>
    <property type="project" value="UniProtKB-ARBA"/>
</dbReference>
<keyword evidence="1" id="KW-0472">Membrane</keyword>
<sequence>MTEAILKEDLTPSSKIELVKIAAWLIALLFVPGIVAGMTVGIYAGFQAAMANDVDPPAFEALLNSPPLNLVIMLGAAFLTLPILLSATAGKGWRDALQYYRVHRMTRQPLFISVGTMLLLSLSFALLSELLTLPSEPFMLALQAALSSPTNIVLLIATICIVVPIVEEFVFRGWLFGRLSDAGIGGKYGPLFITTALFTLIHSQYQSWHTFAFLAIVGLLLGAIRQRYNNVSYAIAAHAALNSMSTLMLITAPAT</sequence>
<feature type="transmembrane region" description="Helical" evidence="1">
    <location>
        <begin position="182"/>
        <end position="201"/>
    </location>
</feature>
<accession>A0A8J2U3P8</accession>
<dbReference type="PANTHER" id="PTHR36435:SF1">
    <property type="entry name" value="CAAX AMINO TERMINAL PROTEASE FAMILY PROTEIN"/>
    <property type="match status" value="1"/>
</dbReference>
<comment type="caution">
    <text evidence="3">The sequence shown here is derived from an EMBL/GenBank/DDBJ whole genome shotgun (WGS) entry which is preliminary data.</text>
</comment>
<evidence type="ECO:0000256" key="1">
    <source>
        <dbReference type="SAM" id="Phobius"/>
    </source>
</evidence>
<feature type="domain" description="CAAX prenyl protease 2/Lysostaphin resistance protein A-like" evidence="2">
    <location>
        <begin position="151"/>
        <end position="244"/>
    </location>
</feature>
<evidence type="ECO:0000259" key="2">
    <source>
        <dbReference type="Pfam" id="PF02517"/>
    </source>
</evidence>
<proteinExistence type="predicted"/>
<keyword evidence="1" id="KW-1133">Transmembrane helix</keyword>
<feature type="transmembrane region" description="Helical" evidence="1">
    <location>
        <begin position="152"/>
        <end position="170"/>
    </location>
</feature>
<dbReference type="Proteomes" id="UP000619743">
    <property type="component" value="Unassembled WGS sequence"/>
</dbReference>
<name>A0A8J2U3P8_9GAMM</name>
<feature type="transmembrane region" description="Helical" evidence="1">
    <location>
        <begin position="231"/>
        <end position="252"/>
    </location>
</feature>
<dbReference type="PANTHER" id="PTHR36435">
    <property type="entry name" value="SLR1288 PROTEIN"/>
    <property type="match status" value="1"/>
</dbReference>
<keyword evidence="4" id="KW-1185">Reference proteome</keyword>
<feature type="transmembrane region" description="Helical" evidence="1">
    <location>
        <begin position="21"/>
        <end position="46"/>
    </location>
</feature>
<dbReference type="InterPro" id="IPR003675">
    <property type="entry name" value="Rce1/LyrA-like_dom"/>
</dbReference>
<protein>
    <recommendedName>
        <fullName evidence="2">CAAX prenyl protease 2/Lysostaphin resistance protein A-like domain-containing protein</fullName>
    </recommendedName>
</protein>
<dbReference type="AlphaFoldDB" id="A0A8J2U3P8"/>
<keyword evidence="1" id="KW-0812">Transmembrane</keyword>
<feature type="transmembrane region" description="Helical" evidence="1">
    <location>
        <begin position="207"/>
        <end position="224"/>
    </location>
</feature>
<dbReference type="OrthoDB" id="9799666at2"/>
<dbReference type="EMBL" id="BMDX01000004">
    <property type="protein sequence ID" value="GGA71556.1"/>
    <property type="molecule type" value="Genomic_DNA"/>
</dbReference>
<dbReference type="Pfam" id="PF02517">
    <property type="entry name" value="Rce1-like"/>
    <property type="match status" value="1"/>
</dbReference>
<dbReference type="InterPro" id="IPR052710">
    <property type="entry name" value="CAAX_protease"/>
</dbReference>
<dbReference type="RefSeq" id="WP_087505002.1">
    <property type="nucleotide sequence ID" value="NZ_BMDX01000004.1"/>
</dbReference>
<organism evidence="3 4">
    <name type="scientific">Neiella marina</name>
    <dbReference type="NCBI Taxonomy" id="508461"/>
    <lineage>
        <taxon>Bacteria</taxon>
        <taxon>Pseudomonadati</taxon>
        <taxon>Pseudomonadota</taxon>
        <taxon>Gammaproteobacteria</taxon>
        <taxon>Alteromonadales</taxon>
        <taxon>Echinimonadaceae</taxon>
        <taxon>Neiella</taxon>
    </lineage>
</organism>
<gene>
    <name evidence="3" type="ORF">GCM10011369_11650</name>
</gene>